<dbReference type="Proteomes" id="UP001595528">
    <property type="component" value="Unassembled WGS sequence"/>
</dbReference>
<name>A0ABV7L089_9PROT</name>
<accession>A0ABV7L089</accession>
<dbReference type="Pfam" id="PF01584">
    <property type="entry name" value="CheW"/>
    <property type="match status" value="1"/>
</dbReference>
<feature type="domain" description="CheW-like" evidence="1">
    <location>
        <begin position="30"/>
        <end position="170"/>
    </location>
</feature>
<dbReference type="PANTHER" id="PTHR22617">
    <property type="entry name" value="CHEMOTAXIS SENSOR HISTIDINE KINASE-RELATED"/>
    <property type="match status" value="1"/>
</dbReference>
<dbReference type="Gene3D" id="2.30.30.40">
    <property type="entry name" value="SH3 Domains"/>
    <property type="match status" value="1"/>
</dbReference>
<dbReference type="Gene3D" id="2.40.50.180">
    <property type="entry name" value="CheA-289, Domain 4"/>
    <property type="match status" value="1"/>
</dbReference>
<dbReference type="SMART" id="SM00260">
    <property type="entry name" value="CheW"/>
    <property type="match status" value="1"/>
</dbReference>
<dbReference type="PANTHER" id="PTHR22617:SF23">
    <property type="entry name" value="CHEMOTAXIS PROTEIN CHEW"/>
    <property type="match status" value="1"/>
</dbReference>
<dbReference type="InterPro" id="IPR036061">
    <property type="entry name" value="CheW-like_dom_sf"/>
</dbReference>
<dbReference type="InterPro" id="IPR002545">
    <property type="entry name" value="CheW-lke_dom"/>
</dbReference>
<organism evidence="2 3">
    <name type="scientific">Marinibaculum pumilum</name>
    <dbReference type="NCBI Taxonomy" id="1766165"/>
    <lineage>
        <taxon>Bacteria</taxon>
        <taxon>Pseudomonadati</taxon>
        <taxon>Pseudomonadota</taxon>
        <taxon>Alphaproteobacteria</taxon>
        <taxon>Rhodospirillales</taxon>
        <taxon>Rhodospirillaceae</taxon>
        <taxon>Marinibaculum</taxon>
    </lineage>
</organism>
<evidence type="ECO:0000259" key="1">
    <source>
        <dbReference type="PROSITE" id="PS50851"/>
    </source>
</evidence>
<protein>
    <submittedName>
        <fullName evidence="2">Chemotaxis protein CheW</fullName>
    </submittedName>
</protein>
<evidence type="ECO:0000313" key="3">
    <source>
        <dbReference type="Proteomes" id="UP001595528"/>
    </source>
</evidence>
<reference evidence="3" key="1">
    <citation type="journal article" date="2019" name="Int. J. Syst. Evol. Microbiol.">
        <title>The Global Catalogue of Microorganisms (GCM) 10K type strain sequencing project: providing services to taxonomists for standard genome sequencing and annotation.</title>
        <authorList>
            <consortium name="The Broad Institute Genomics Platform"/>
            <consortium name="The Broad Institute Genome Sequencing Center for Infectious Disease"/>
            <person name="Wu L."/>
            <person name="Ma J."/>
        </authorList>
    </citation>
    <scope>NUCLEOTIDE SEQUENCE [LARGE SCALE GENOMIC DNA]</scope>
    <source>
        <strain evidence="3">KCTC 42964</strain>
    </source>
</reference>
<proteinExistence type="predicted"/>
<dbReference type="InterPro" id="IPR039315">
    <property type="entry name" value="CheW"/>
</dbReference>
<dbReference type="EMBL" id="JBHRTR010000025">
    <property type="protein sequence ID" value="MFC3227790.1"/>
    <property type="molecule type" value="Genomic_DNA"/>
</dbReference>
<keyword evidence="3" id="KW-1185">Reference proteome</keyword>
<sequence>MSEDKSRQVSIRSNAPAVAGERAVQSLGGARDFVTVTIADQVFGIPVLEVRDVLRPQDMTRVPLAPREVAGVLNLRGRIVTAIDVRCRLNLPPRDEGEKGMNVVVDFHGEPYALVFDSVGEVLSLPDDSFERTPPTLNPRWREVSDGIYRLDGRLLVVLEVERLLNFAKSNVAA</sequence>
<evidence type="ECO:0000313" key="2">
    <source>
        <dbReference type="EMBL" id="MFC3227790.1"/>
    </source>
</evidence>
<gene>
    <name evidence="2" type="ORF">ACFOGJ_11140</name>
</gene>
<dbReference type="CDD" id="cd00732">
    <property type="entry name" value="CheW"/>
    <property type="match status" value="1"/>
</dbReference>
<dbReference type="RefSeq" id="WP_379900263.1">
    <property type="nucleotide sequence ID" value="NZ_JBHRTR010000025.1"/>
</dbReference>
<dbReference type="SUPFAM" id="SSF50341">
    <property type="entry name" value="CheW-like"/>
    <property type="match status" value="1"/>
</dbReference>
<dbReference type="PROSITE" id="PS50851">
    <property type="entry name" value="CHEW"/>
    <property type="match status" value="1"/>
</dbReference>
<comment type="caution">
    <text evidence="2">The sequence shown here is derived from an EMBL/GenBank/DDBJ whole genome shotgun (WGS) entry which is preliminary data.</text>
</comment>